<feature type="non-terminal residue" evidence="1">
    <location>
        <position position="92"/>
    </location>
</feature>
<accession>A0A179UHW5</accession>
<evidence type="ECO:0000313" key="2">
    <source>
        <dbReference type="Proteomes" id="UP000002038"/>
    </source>
</evidence>
<dbReference type="EMBL" id="GG657451">
    <property type="protein sequence ID" value="OAT06829.1"/>
    <property type="molecule type" value="Genomic_DNA"/>
</dbReference>
<dbReference type="Proteomes" id="UP000002038">
    <property type="component" value="Unassembled WGS sequence"/>
</dbReference>
<keyword evidence="2" id="KW-1185">Reference proteome</keyword>
<reference evidence="2" key="1">
    <citation type="journal article" date="2015" name="PLoS Genet.">
        <title>The dynamic genome and transcriptome of the human fungal pathogen Blastomyces and close relative Emmonsia.</title>
        <authorList>
            <person name="Munoz J.F."/>
            <person name="Gauthier G.M."/>
            <person name="Desjardins C.A."/>
            <person name="Gallo J.E."/>
            <person name="Holder J."/>
            <person name="Sullivan T.D."/>
            <person name="Marty A.J."/>
            <person name="Carmen J.C."/>
            <person name="Chen Z."/>
            <person name="Ding L."/>
            <person name="Gujja S."/>
            <person name="Magrini V."/>
            <person name="Misas E."/>
            <person name="Mitreva M."/>
            <person name="Priest M."/>
            <person name="Saif S."/>
            <person name="Whiston E.A."/>
            <person name="Young S."/>
            <person name="Zeng Q."/>
            <person name="Goldman W.E."/>
            <person name="Mardis E.R."/>
            <person name="Taylor J.W."/>
            <person name="McEwen J.G."/>
            <person name="Clay O.K."/>
            <person name="Klein B.S."/>
            <person name="Cuomo C.A."/>
        </authorList>
    </citation>
    <scope>NUCLEOTIDE SEQUENCE [LARGE SCALE GENOMIC DNA]</scope>
    <source>
        <strain evidence="2">SLH14081</strain>
    </source>
</reference>
<gene>
    <name evidence="1" type="ORF">BDBG_16715</name>
</gene>
<feature type="non-terminal residue" evidence="1">
    <location>
        <position position="1"/>
    </location>
</feature>
<name>A0A179UHW5_BLAGS</name>
<dbReference type="GeneID" id="42528740"/>
<dbReference type="AlphaFoldDB" id="A0A179UHW5"/>
<dbReference type="RefSeq" id="XP_031577437.1">
    <property type="nucleotide sequence ID" value="XM_031724605.1"/>
</dbReference>
<dbReference type="VEuPathDB" id="FungiDB:BDBG_16715"/>
<sequence length="92" mass="10396">LISEIVTLRSSICSFSSVAYLRPAENTAELSLQSSAVSLSSLCEKTSVQSLISIITYLHCTKQLKKEGILYTHFFSHFCYFCYTCNNDFYLS</sequence>
<dbReference type="KEGG" id="bgh:BDBG_16715"/>
<protein>
    <submittedName>
        <fullName evidence="1">Uncharacterized protein</fullName>
    </submittedName>
</protein>
<organism evidence="1 2">
    <name type="scientific">Blastomyces gilchristii (strain SLH14081)</name>
    <name type="common">Blastomyces dermatitidis</name>
    <dbReference type="NCBI Taxonomy" id="559298"/>
    <lineage>
        <taxon>Eukaryota</taxon>
        <taxon>Fungi</taxon>
        <taxon>Dikarya</taxon>
        <taxon>Ascomycota</taxon>
        <taxon>Pezizomycotina</taxon>
        <taxon>Eurotiomycetes</taxon>
        <taxon>Eurotiomycetidae</taxon>
        <taxon>Onygenales</taxon>
        <taxon>Ajellomycetaceae</taxon>
        <taxon>Blastomyces</taxon>
    </lineage>
</organism>
<dbReference type="OrthoDB" id="4190386at2759"/>
<evidence type="ECO:0000313" key="1">
    <source>
        <dbReference type="EMBL" id="OAT06829.1"/>
    </source>
</evidence>
<proteinExistence type="predicted"/>